<feature type="compositionally biased region" description="Basic and acidic residues" evidence="1">
    <location>
        <begin position="128"/>
        <end position="140"/>
    </location>
</feature>
<feature type="domain" description="DUF7587" evidence="2">
    <location>
        <begin position="231"/>
        <end position="385"/>
    </location>
</feature>
<gene>
    <name evidence="3" type="ORF">C1H76_0939</name>
</gene>
<evidence type="ECO:0000313" key="4">
    <source>
        <dbReference type="Proteomes" id="UP000308133"/>
    </source>
</evidence>
<feature type="region of interest" description="Disordered" evidence="1">
    <location>
        <begin position="596"/>
        <end position="626"/>
    </location>
</feature>
<comment type="caution">
    <text evidence="3">The sequence shown here is derived from an EMBL/GenBank/DDBJ whole genome shotgun (WGS) entry which is preliminary data.</text>
</comment>
<feature type="region of interest" description="Disordered" evidence="1">
    <location>
        <begin position="125"/>
        <end position="169"/>
    </location>
</feature>
<reference evidence="3 4" key="1">
    <citation type="submission" date="2018-02" db="EMBL/GenBank/DDBJ databases">
        <title>Draft genome sequences of Elsinoe sp., causing black scab on jojoba.</title>
        <authorList>
            <person name="Stodart B."/>
            <person name="Jeffress S."/>
            <person name="Ash G."/>
            <person name="Arun Chinnappa K."/>
        </authorList>
    </citation>
    <scope>NUCLEOTIDE SEQUENCE [LARGE SCALE GENOMIC DNA]</scope>
    <source>
        <strain evidence="3 4">Hillstone_2</strain>
    </source>
</reference>
<proteinExistence type="predicted"/>
<feature type="region of interest" description="Disordered" evidence="1">
    <location>
        <begin position="647"/>
        <end position="674"/>
    </location>
</feature>
<evidence type="ECO:0000256" key="1">
    <source>
        <dbReference type="SAM" id="MobiDB-lite"/>
    </source>
</evidence>
<dbReference type="InterPro" id="IPR056009">
    <property type="entry name" value="DUF7587"/>
</dbReference>
<dbReference type="EMBL" id="PTQR01000011">
    <property type="protein sequence ID" value="TKX26785.1"/>
    <property type="molecule type" value="Genomic_DNA"/>
</dbReference>
<sequence length="694" mass="76995">MAKIKKSTSAHRQPPKSTYTISWSEEKRRTLAAAVITSQKPDTKWKTVARLWGSVHSDDASGIGNEKFLIARLRGQWGDKTHNSKRQWLFIPQTAQDLERQDPELMRRFRTVVAGATLVDAAAIVPETPRRPSRVVDDTPHTPTQSSDGRVTKQAPPAPTTTTPPAVLADPLLTPIEDEIVVRSEHFSNQPLALSKTAQLQLEYAARLRESRSTDFGPYSIVPAEQAHPSTPSLLFRFYEPGATHVVNAPLENGFISGIFSGTNGGFTAPLTHDAEFLFTLIEYHVNRSAVLTPFVSVSNDFYWCMRNAVKKAAAGKEIRISIIDGRAAAGDDGSKAYHLKAYSGQIRSRRAYKNGGWRPAGNSEFLIWGRIPKEAVVCDFAVGDFLGTCRSNKAFGDVFRAHYFESAGATNIIRRIMSQDHPELNPITITTICDLFRCVYCSTTTQSFPKEEYITKLVSDIVQGWHVKPTRELTKPEWLALARNFAETLCQKFGLPPMTTTHRNLARAFLFGMLSGFGDLNWQSDDSLKLKMIANAKAYGLEDPDIMYAAQDNPIIASIRSCMWENVSPSHARLIGPEAPMQVPTRSKRVMKRILSGTVPSGTPTTPVRSQPSPSSRPQKTAIKDVQPSRTVRIFDAVVIPRLLPTPAASENGSPNRPGERPDTAIVMDDEDEDGDYVMADYVEEGELEWEIL</sequence>
<accession>A0A4U7B9V8</accession>
<dbReference type="Pfam" id="PF24494">
    <property type="entry name" value="DUF7587"/>
    <property type="match status" value="1"/>
</dbReference>
<protein>
    <recommendedName>
        <fullName evidence="2">DUF7587 domain-containing protein</fullName>
    </recommendedName>
</protein>
<evidence type="ECO:0000313" key="3">
    <source>
        <dbReference type="EMBL" id="TKX26785.1"/>
    </source>
</evidence>
<evidence type="ECO:0000259" key="2">
    <source>
        <dbReference type="Pfam" id="PF24494"/>
    </source>
</evidence>
<dbReference type="Proteomes" id="UP000308133">
    <property type="component" value="Unassembled WGS sequence"/>
</dbReference>
<dbReference type="AlphaFoldDB" id="A0A4U7B9V8"/>
<feature type="compositionally biased region" description="Low complexity" evidence="1">
    <location>
        <begin position="160"/>
        <end position="169"/>
    </location>
</feature>
<name>A0A4U7B9V8_9PEZI</name>
<organism evidence="3 4">
    <name type="scientific">Elsinoe australis</name>
    <dbReference type="NCBI Taxonomy" id="40998"/>
    <lineage>
        <taxon>Eukaryota</taxon>
        <taxon>Fungi</taxon>
        <taxon>Dikarya</taxon>
        <taxon>Ascomycota</taxon>
        <taxon>Pezizomycotina</taxon>
        <taxon>Dothideomycetes</taxon>
        <taxon>Dothideomycetidae</taxon>
        <taxon>Myriangiales</taxon>
        <taxon>Elsinoaceae</taxon>
        <taxon>Elsinoe</taxon>
    </lineage>
</organism>
<feature type="compositionally biased region" description="Low complexity" evidence="1">
    <location>
        <begin position="597"/>
        <end position="622"/>
    </location>
</feature>
<feature type="region of interest" description="Disordered" evidence="1">
    <location>
        <begin position="1"/>
        <end position="20"/>
    </location>
</feature>